<keyword evidence="6 19" id="KW-0812">Transmembrane</keyword>
<keyword evidence="21" id="KW-1185">Reference proteome</keyword>
<evidence type="ECO:0000256" key="3">
    <source>
        <dbReference type="ARBA" id="ARBA00022475"/>
    </source>
</evidence>
<dbReference type="Pfam" id="PF01219">
    <property type="entry name" value="DAGK_prokar"/>
    <property type="match status" value="1"/>
</dbReference>
<dbReference type="Proteomes" id="UP000050969">
    <property type="component" value="Unassembled WGS sequence"/>
</dbReference>
<evidence type="ECO:0000256" key="8">
    <source>
        <dbReference type="ARBA" id="ARBA00022777"/>
    </source>
</evidence>
<feature type="active site" description="Proton acceptor" evidence="15">
    <location>
        <position position="73"/>
    </location>
</feature>
<sequence>MASPDKQVTKNRHFFQSLSHAIAGLHTFFVEEGNFRREFVLSALVLIAAVVFRVSWFEWFVLILAILLVFLSELWNTIIENIVDFVIGNQYHERAKKIKDMSAGAVVLAGIIAIVCGAYVFVPHLLHLVGMWNH</sequence>
<comment type="cofactor">
    <cofactor evidence="18">
        <name>Mg(2+)</name>
        <dbReference type="ChEBI" id="CHEBI:18420"/>
    </cofactor>
    <text evidence="18">Mn(2+), Zn(2+), Cd(2+) and Co(2+) support activity to lesser extents.</text>
</comment>
<evidence type="ECO:0000256" key="2">
    <source>
        <dbReference type="ARBA" id="ARBA00005967"/>
    </source>
</evidence>
<evidence type="ECO:0000256" key="10">
    <source>
        <dbReference type="ARBA" id="ARBA00022989"/>
    </source>
</evidence>
<evidence type="ECO:0000256" key="15">
    <source>
        <dbReference type="PIRSR" id="PIRSR600829-1"/>
    </source>
</evidence>
<keyword evidence="18" id="KW-0460">Magnesium</keyword>
<evidence type="ECO:0000256" key="6">
    <source>
        <dbReference type="ARBA" id="ARBA00022692"/>
    </source>
</evidence>
<dbReference type="EMBL" id="JQCE01000005">
    <property type="protein sequence ID" value="KRO18182.1"/>
    <property type="molecule type" value="Genomic_DNA"/>
</dbReference>
<dbReference type="PATRIC" id="fig|1293598.4.peg.1374"/>
<evidence type="ECO:0000256" key="18">
    <source>
        <dbReference type="PIRSR" id="PIRSR600829-4"/>
    </source>
</evidence>
<name>A0A0R2MXJ7_9LACO</name>
<comment type="similarity">
    <text evidence="2">Belongs to the bacterial diacylglycerol kinase family.</text>
</comment>
<keyword evidence="18" id="KW-0479">Metal-binding</keyword>
<keyword evidence="14" id="KW-1208">Phospholipid metabolism</keyword>
<dbReference type="GO" id="GO:0005886">
    <property type="term" value="C:plasma membrane"/>
    <property type="evidence" value="ECO:0007669"/>
    <property type="project" value="UniProtKB-SubCell"/>
</dbReference>
<dbReference type="AlphaFoldDB" id="A0A0R2MXJ7"/>
<keyword evidence="12 19" id="KW-0472">Membrane</keyword>
<keyword evidence="7 17" id="KW-0547">Nucleotide-binding</keyword>
<feature type="binding site" evidence="17">
    <location>
        <begin position="99"/>
        <end position="100"/>
    </location>
    <ligand>
        <name>ATP</name>
        <dbReference type="ChEBI" id="CHEBI:30616"/>
    </ligand>
</feature>
<dbReference type="PANTHER" id="PTHR34299:SF1">
    <property type="entry name" value="DIACYLGLYCEROL KINASE"/>
    <property type="match status" value="1"/>
</dbReference>
<feature type="binding site" evidence="18">
    <location>
        <position position="32"/>
    </location>
    <ligand>
        <name>a divalent metal cation</name>
        <dbReference type="ChEBI" id="CHEBI:60240"/>
    </ligand>
</feature>
<organism evidence="20 21">
    <name type="scientific">Lacticaseibacillus saniviri JCM 17471 = DSM 24301</name>
    <dbReference type="NCBI Taxonomy" id="1293598"/>
    <lineage>
        <taxon>Bacteria</taxon>
        <taxon>Bacillati</taxon>
        <taxon>Bacillota</taxon>
        <taxon>Bacilli</taxon>
        <taxon>Lactobacillales</taxon>
        <taxon>Lactobacillaceae</taxon>
        <taxon>Lacticaseibacillus</taxon>
    </lineage>
</organism>
<dbReference type="InterPro" id="IPR033717">
    <property type="entry name" value="UDPK"/>
</dbReference>
<feature type="transmembrane region" description="Helical" evidence="19">
    <location>
        <begin position="62"/>
        <end position="83"/>
    </location>
</feature>
<evidence type="ECO:0000256" key="17">
    <source>
        <dbReference type="PIRSR" id="PIRSR600829-3"/>
    </source>
</evidence>
<feature type="binding site" evidence="17">
    <location>
        <position position="80"/>
    </location>
    <ligand>
        <name>ATP</name>
        <dbReference type="ChEBI" id="CHEBI:30616"/>
    </ligand>
</feature>
<evidence type="ECO:0000313" key="21">
    <source>
        <dbReference type="Proteomes" id="UP000050969"/>
    </source>
</evidence>
<dbReference type="GO" id="GO:0005524">
    <property type="term" value="F:ATP binding"/>
    <property type="evidence" value="ECO:0007669"/>
    <property type="project" value="UniProtKB-KW"/>
</dbReference>
<feature type="transmembrane region" description="Helical" evidence="19">
    <location>
        <begin position="39"/>
        <end position="56"/>
    </location>
</feature>
<feature type="binding site" evidence="17">
    <location>
        <position position="32"/>
    </location>
    <ligand>
        <name>ATP</name>
        <dbReference type="ChEBI" id="CHEBI:30616"/>
    </ligand>
</feature>
<evidence type="ECO:0000256" key="14">
    <source>
        <dbReference type="ARBA" id="ARBA00023264"/>
    </source>
</evidence>
<dbReference type="InterPro" id="IPR036945">
    <property type="entry name" value="DAGK_sf"/>
</dbReference>
<evidence type="ECO:0000256" key="4">
    <source>
        <dbReference type="ARBA" id="ARBA00022516"/>
    </source>
</evidence>
<dbReference type="GO" id="GO:0016301">
    <property type="term" value="F:kinase activity"/>
    <property type="evidence" value="ECO:0007669"/>
    <property type="project" value="UniProtKB-KW"/>
</dbReference>
<dbReference type="STRING" id="1293598.IV56_GL001310"/>
<keyword evidence="9 17" id="KW-0067">ATP-binding</keyword>
<dbReference type="GO" id="GO:0008654">
    <property type="term" value="P:phospholipid biosynthetic process"/>
    <property type="evidence" value="ECO:0007669"/>
    <property type="project" value="UniProtKB-KW"/>
</dbReference>
<evidence type="ECO:0000256" key="11">
    <source>
        <dbReference type="ARBA" id="ARBA00023098"/>
    </source>
</evidence>
<feature type="binding site" evidence="18">
    <location>
        <position position="80"/>
    </location>
    <ligand>
        <name>a divalent metal cation</name>
        <dbReference type="ChEBI" id="CHEBI:60240"/>
    </ligand>
</feature>
<keyword evidence="11" id="KW-0443">Lipid metabolism</keyword>
<keyword evidence="5" id="KW-0808">Transferase</keyword>
<keyword evidence="8 20" id="KW-0418">Kinase</keyword>
<evidence type="ECO:0000256" key="19">
    <source>
        <dbReference type="SAM" id="Phobius"/>
    </source>
</evidence>
<keyword evidence="4" id="KW-0444">Lipid biosynthesis</keyword>
<keyword evidence="13" id="KW-0594">Phospholipid biosynthesis</keyword>
<feature type="binding site" evidence="16">
    <location>
        <position position="73"/>
    </location>
    <ligand>
        <name>substrate</name>
    </ligand>
</feature>
<evidence type="ECO:0000256" key="13">
    <source>
        <dbReference type="ARBA" id="ARBA00023209"/>
    </source>
</evidence>
<evidence type="ECO:0000256" key="16">
    <source>
        <dbReference type="PIRSR" id="PIRSR600829-2"/>
    </source>
</evidence>
<dbReference type="CDD" id="cd14265">
    <property type="entry name" value="UDPK_IM_like"/>
    <property type="match status" value="1"/>
</dbReference>
<dbReference type="InterPro" id="IPR000829">
    <property type="entry name" value="DAGK"/>
</dbReference>
<evidence type="ECO:0000256" key="5">
    <source>
        <dbReference type="ARBA" id="ARBA00022679"/>
    </source>
</evidence>
<evidence type="ECO:0000256" key="9">
    <source>
        <dbReference type="ARBA" id="ARBA00022840"/>
    </source>
</evidence>
<gene>
    <name evidence="20" type="ORF">IV56_GL001310</name>
</gene>
<keyword evidence="3" id="KW-1003">Cell membrane</keyword>
<accession>A0A0R2MXJ7</accession>
<evidence type="ECO:0000313" key="20">
    <source>
        <dbReference type="EMBL" id="KRO18182.1"/>
    </source>
</evidence>
<reference evidence="20 21" key="1">
    <citation type="journal article" date="2015" name="Genome Announc.">
        <title>Expanding the biotechnology potential of lactobacilli through comparative genomics of 213 strains and associated genera.</title>
        <authorList>
            <person name="Sun Z."/>
            <person name="Harris H.M."/>
            <person name="McCann A."/>
            <person name="Guo C."/>
            <person name="Argimon S."/>
            <person name="Zhang W."/>
            <person name="Yang X."/>
            <person name="Jeffery I.B."/>
            <person name="Cooney J.C."/>
            <person name="Kagawa T.F."/>
            <person name="Liu W."/>
            <person name="Song Y."/>
            <person name="Salvetti E."/>
            <person name="Wrobel A."/>
            <person name="Rasinkangas P."/>
            <person name="Parkhill J."/>
            <person name="Rea M.C."/>
            <person name="O'Sullivan O."/>
            <person name="Ritari J."/>
            <person name="Douillard F.P."/>
            <person name="Paul Ross R."/>
            <person name="Yang R."/>
            <person name="Briner A.E."/>
            <person name="Felis G.E."/>
            <person name="de Vos W.M."/>
            <person name="Barrangou R."/>
            <person name="Klaenhammer T.R."/>
            <person name="Caufield P.W."/>
            <person name="Cui Y."/>
            <person name="Zhang H."/>
            <person name="O'Toole P.W."/>
        </authorList>
    </citation>
    <scope>NUCLEOTIDE SEQUENCE [LARGE SCALE GENOMIC DNA]</scope>
    <source>
        <strain evidence="20 21">DSM 24301</strain>
    </source>
</reference>
<proteinExistence type="inferred from homology"/>
<dbReference type="PANTHER" id="PTHR34299">
    <property type="entry name" value="DIACYLGLYCEROL KINASE"/>
    <property type="match status" value="1"/>
</dbReference>
<dbReference type="Gene3D" id="1.10.287.3610">
    <property type="match status" value="1"/>
</dbReference>
<dbReference type="GO" id="GO:0046872">
    <property type="term" value="F:metal ion binding"/>
    <property type="evidence" value="ECO:0007669"/>
    <property type="project" value="UniProtKB-KW"/>
</dbReference>
<evidence type="ECO:0000256" key="12">
    <source>
        <dbReference type="ARBA" id="ARBA00023136"/>
    </source>
</evidence>
<evidence type="ECO:0000256" key="1">
    <source>
        <dbReference type="ARBA" id="ARBA00004651"/>
    </source>
</evidence>
<feature type="transmembrane region" description="Helical" evidence="19">
    <location>
        <begin position="103"/>
        <end position="122"/>
    </location>
</feature>
<protein>
    <submittedName>
        <fullName evidence="20">Diacylglycerol kinase</fullName>
    </submittedName>
</protein>
<comment type="caution">
    <text evidence="20">The sequence shown here is derived from an EMBL/GenBank/DDBJ whole genome shotgun (WGS) entry which is preliminary data.</text>
</comment>
<keyword evidence="10 19" id="KW-1133">Transmembrane helix</keyword>
<evidence type="ECO:0000256" key="7">
    <source>
        <dbReference type="ARBA" id="ARBA00022741"/>
    </source>
</evidence>
<comment type="subcellular location">
    <subcellularLocation>
        <location evidence="1">Cell membrane</location>
        <topology evidence="1">Multi-pass membrane protein</topology>
    </subcellularLocation>
</comment>
<dbReference type="RefSeq" id="WP_056991993.1">
    <property type="nucleotide sequence ID" value="NZ_JQCE01000005.1"/>
</dbReference>